<dbReference type="OrthoDB" id="10268090at2759"/>
<dbReference type="SUPFAM" id="SSF51735">
    <property type="entry name" value="NAD(P)-binding Rossmann-fold domains"/>
    <property type="match status" value="1"/>
</dbReference>
<dbReference type="Pfam" id="PF03435">
    <property type="entry name" value="Sacchrp_dh_NADP"/>
    <property type="match status" value="1"/>
</dbReference>
<dbReference type="AlphaFoldDB" id="A0A0L9V895"/>
<feature type="domain" description="Saccharopine dehydrogenase NADP binding" evidence="1">
    <location>
        <begin position="44"/>
        <end position="152"/>
    </location>
</feature>
<sequence>MPPLSLTLNLKWTPLNLKATTTTATSTNKVTEVPLPEKIRNSRILVLGGTGRVGGSTAIALSNFCPNLQILVAGRNREKGEALTAKLGGNAEFARIDIDDVNSLETALKSVDLVIHAAGPFQRAERCTVLEAAINTKTAYIDVCDDTSYAWRAKSLMKRALDANVPAITTTGIYPGVSNVMAAELVRAANESKDKPERLRFYYYTAGTGGAGPTILATSFLLLGEEVVAYNKGEKIRMKPYSAMLNIDFGKGIGKRDVYLLNLPEVSSAHEILGVPTVSARFGTAPFFWNWGMEAMTTLLPSEFLRDRNKVQSLVQLFDPFVRALDGIAGERVSMRVDLECASGRHTVGIFSHRRLSVSVGISTAAFALAILEGSAQPGVWFPEEPQGIPIEAREVLLERASQGTFNFVMNRSPWMVETNPKELGLGIYL</sequence>
<dbReference type="InterPro" id="IPR036291">
    <property type="entry name" value="NAD(P)-bd_dom_sf"/>
</dbReference>
<dbReference type="Proteomes" id="UP000743370">
    <property type="component" value="Unassembled WGS sequence"/>
</dbReference>
<dbReference type="OMA" id="YWFDMPE"/>
<dbReference type="Proteomes" id="UP000053144">
    <property type="component" value="Chromosome 8"/>
</dbReference>
<protein>
    <recommendedName>
        <fullName evidence="1">Saccharopine dehydrogenase NADP binding domain-containing protein</fullName>
    </recommendedName>
</protein>
<dbReference type="KEGG" id="var:108338988"/>
<proteinExistence type="predicted"/>
<reference evidence="3" key="2">
    <citation type="submission" date="2015-02" db="EMBL/GenBank/DDBJ databases">
        <authorList>
            <person name="Chooi Y.-H."/>
        </authorList>
    </citation>
    <scope>NUCLEOTIDE SEQUENCE</scope>
    <source>
        <tissue evidence="3">Seedling</tissue>
    </source>
</reference>
<dbReference type="EMBL" id="JABFOF010000005">
    <property type="protein sequence ID" value="KAG2398091.1"/>
    <property type="molecule type" value="Genomic_DNA"/>
</dbReference>
<dbReference type="PANTHER" id="PTHR43796:SF2">
    <property type="entry name" value="CARBOXYNORSPERMIDINE SYNTHASE"/>
    <property type="match status" value="1"/>
</dbReference>
<organism evidence="3 4">
    <name type="scientific">Phaseolus angularis</name>
    <name type="common">Azuki bean</name>
    <name type="synonym">Vigna angularis</name>
    <dbReference type="NCBI Taxonomy" id="3914"/>
    <lineage>
        <taxon>Eukaryota</taxon>
        <taxon>Viridiplantae</taxon>
        <taxon>Streptophyta</taxon>
        <taxon>Embryophyta</taxon>
        <taxon>Tracheophyta</taxon>
        <taxon>Spermatophyta</taxon>
        <taxon>Magnoliopsida</taxon>
        <taxon>eudicotyledons</taxon>
        <taxon>Gunneridae</taxon>
        <taxon>Pentapetalae</taxon>
        <taxon>rosids</taxon>
        <taxon>fabids</taxon>
        <taxon>Fabales</taxon>
        <taxon>Fabaceae</taxon>
        <taxon>Papilionoideae</taxon>
        <taxon>50 kb inversion clade</taxon>
        <taxon>NPAAA clade</taxon>
        <taxon>indigoferoid/millettioid clade</taxon>
        <taxon>Phaseoleae</taxon>
        <taxon>Vigna</taxon>
    </lineage>
</organism>
<evidence type="ECO:0000313" key="2">
    <source>
        <dbReference type="EMBL" id="KAG2398091.1"/>
    </source>
</evidence>
<reference evidence="4" key="1">
    <citation type="journal article" date="2015" name="Proc. Natl. Acad. Sci. U.S.A.">
        <title>Genome sequencing of adzuki bean (Vigna angularis) provides insight into high starch and low fat accumulation and domestication.</title>
        <authorList>
            <person name="Yang K."/>
            <person name="Tian Z."/>
            <person name="Chen C."/>
            <person name="Luo L."/>
            <person name="Zhao B."/>
            <person name="Wang Z."/>
            <person name="Yu L."/>
            <person name="Li Y."/>
            <person name="Sun Y."/>
            <person name="Li W."/>
            <person name="Chen Y."/>
            <person name="Li Y."/>
            <person name="Zhang Y."/>
            <person name="Ai D."/>
            <person name="Zhao J."/>
            <person name="Shang C."/>
            <person name="Ma Y."/>
            <person name="Wu B."/>
            <person name="Wang M."/>
            <person name="Gao L."/>
            <person name="Sun D."/>
            <person name="Zhang P."/>
            <person name="Guo F."/>
            <person name="Wang W."/>
            <person name="Li Y."/>
            <person name="Wang J."/>
            <person name="Varshney R.K."/>
            <person name="Wang J."/>
            <person name="Ling H.Q."/>
            <person name="Wan P."/>
        </authorList>
    </citation>
    <scope>NUCLEOTIDE SEQUENCE</scope>
    <source>
        <strain evidence="4">cv. Jingnong 6</strain>
    </source>
</reference>
<dbReference type="Gene3D" id="3.30.360.10">
    <property type="entry name" value="Dihydrodipicolinate Reductase, domain 2"/>
    <property type="match status" value="1"/>
</dbReference>
<gene>
    <name evidence="2" type="ORF">HKW66_Vig0136730</name>
    <name evidence="3" type="ORF">LR48_Vigan08g194400</name>
</gene>
<evidence type="ECO:0000313" key="4">
    <source>
        <dbReference type="Proteomes" id="UP000053144"/>
    </source>
</evidence>
<dbReference type="EMBL" id="CM003378">
    <property type="protein sequence ID" value="KOM51117.1"/>
    <property type="molecule type" value="Genomic_DNA"/>
</dbReference>
<dbReference type="Gene3D" id="3.40.50.720">
    <property type="entry name" value="NAD(P)-binding Rossmann-like Domain"/>
    <property type="match status" value="1"/>
</dbReference>
<evidence type="ECO:0000259" key="1">
    <source>
        <dbReference type="Pfam" id="PF03435"/>
    </source>
</evidence>
<dbReference type="Gramene" id="KOM51117">
    <property type="protein sequence ID" value="KOM51117"/>
    <property type="gene ID" value="LR48_Vigan08g194400"/>
</dbReference>
<accession>A0A0L9V895</accession>
<dbReference type="STRING" id="3914.A0A0L9V895"/>
<dbReference type="PANTHER" id="PTHR43796">
    <property type="entry name" value="CARBOXYNORSPERMIDINE SYNTHASE"/>
    <property type="match status" value="1"/>
</dbReference>
<reference evidence="2 5" key="3">
    <citation type="submission" date="2020-05" db="EMBL/GenBank/DDBJ databases">
        <title>Vigna angularis (adzuki bean) Var. LongXiaoDou No. 4 denovo assembly.</title>
        <authorList>
            <person name="Xiang H."/>
        </authorList>
    </citation>
    <scope>NUCLEOTIDE SEQUENCE [LARGE SCALE GENOMIC DNA]</scope>
    <source>
        <tissue evidence="2">Leaf</tissue>
    </source>
</reference>
<evidence type="ECO:0000313" key="3">
    <source>
        <dbReference type="EMBL" id="KOM51117.1"/>
    </source>
</evidence>
<name>A0A0L9V895_PHAAN</name>
<evidence type="ECO:0000313" key="5">
    <source>
        <dbReference type="Proteomes" id="UP000743370"/>
    </source>
</evidence>
<dbReference type="InterPro" id="IPR005097">
    <property type="entry name" value="Sacchrp_dh_NADP-bd"/>
</dbReference>